<keyword evidence="2" id="KW-1185">Reference proteome</keyword>
<accession>I0I5U8</accession>
<sequence length="218" mass="24308">MRLCKEIGIKTTAKLHKRRAAETFVHSGCFGQRKLYAGKSPEVRFFDEGLARLQGGVARVELDPVFLETIEGDYLVHVTPYGDASLYVAEVGKDYFVVKARDGDLNVAFAWRLSAHRKGYAGVRLEAVGEPGNEGAEMQKQSGYLRLRYLPANQHDQRADDVQLEFENVLLKRGVDTDRIPGFDVVLCDALTQCQERSEIGIANDSLLDQDFQVVDAA</sequence>
<proteinExistence type="predicted"/>
<dbReference type="Proteomes" id="UP000007880">
    <property type="component" value="Chromosome"/>
</dbReference>
<name>I0I5U8_CALAS</name>
<evidence type="ECO:0000313" key="2">
    <source>
        <dbReference type="Proteomes" id="UP000007880"/>
    </source>
</evidence>
<protein>
    <submittedName>
        <fullName evidence="1">Uncharacterized protein</fullName>
    </submittedName>
</protein>
<reference evidence="1 2" key="1">
    <citation type="submission" date="2012-02" db="EMBL/GenBank/DDBJ databases">
        <title>Complete genome sequence of Caldilinea aerophila DSM 14535 (= NBRC 102666).</title>
        <authorList>
            <person name="Oguchi A."/>
            <person name="Hosoyama A."/>
            <person name="Sekine M."/>
            <person name="Fukai R."/>
            <person name="Kato Y."/>
            <person name="Nakamura S."/>
            <person name="Hanada S."/>
            <person name="Yamazaki S."/>
            <person name="Fujita N."/>
        </authorList>
    </citation>
    <scope>NUCLEOTIDE SEQUENCE [LARGE SCALE GENOMIC DNA]</scope>
    <source>
        <strain evidence="2">DSM 14535 / JCM 11387 / NBRC 104270 / STL-6-O1</strain>
    </source>
</reference>
<evidence type="ECO:0000313" key="1">
    <source>
        <dbReference type="EMBL" id="BAM00636.1"/>
    </source>
</evidence>
<dbReference type="AlphaFoldDB" id="I0I5U8"/>
<dbReference type="OrthoDB" id="1430919at2"/>
<organism evidence="1 2">
    <name type="scientific">Caldilinea aerophila (strain DSM 14535 / JCM 11387 / NBRC 104270 / STL-6-O1)</name>
    <dbReference type="NCBI Taxonomy" id="926550"/>
    <lineage>
        <taxon>Bacteria</taxon>
        <taxon>Bacillati</taxon>
        <taxon>Chloroflexota</taxon>
        <taxon>Caldilineae</taxon>
        <taxon>Caldilineales</taxon>
        <taxon>Caldilineaceae</taxon>
        <taxon>Caldilinea</taxon>
    </lineage>
</organism>
<gene>
    <name evidence="1" type="ordered locus">CLDAP_25960</name>
</gene>
<dbReference type="HOGENOM" id="CLU_1264994_0_0_0"/>
<dbReference type="KEGG" id="cap:CLDAP_25960"/>
<dbReference type="EMBL" id="AP012337">
    <property type="protein sequence ID" value="BAM00636.1"/>
    <property type="molecule type" value="Genomic_DNA"/>
</dbReference>